<dbReference type="Proteomes" id="UP000324222">
    <property type="component" value="Unassembled WGS sequence"/>
</dbReference>
<comment type="caution">
    <text evidence="2">The sequence shown here is derived from an EMBL/GenBank/DDBJ whole genome shotgun (WGS) entry which is preliminary data.</text>
</comment>
<protein>
    <submittedName>
        <fullName evidence="2">Uncharacterized protein</fullName>
    </submittedName>
</protein>
<feature type="compositionally biased region" description="Pro residues" evidence="1">
    <location>
        <begin position="235"/>
        <end position="249"/>
    </location>
</feature>
<evidence type="ECO:0000313" key="3">
    <source>
        <dbReference type="Proteomes" id="UP000324222"/>
    </source>
</evidence>
<sequence>MSCGGLPCGPYLPSTPTRPRGSSSHGRNGGLRILAAECEGPALGRRRGVGSGVLSQPRMVAGGVQSVEEGALYATHTSYYPQFYSTLLPPAPPGSYSSSNYSSSTYSSSGQSSDYSWLKLEGAPGGCRPSTPGRTRHPKCTCPSPEALRQARRALAARRVQTTRDPRCTCPSPTLSRDPSPWGGASPSPPSTPATASPPPRHPRCTCPEPDLTLRLSAARRARSARDLRCTCPPTATPTPTPTPPPPSQEPTCTCQPPLSTQPQQPLTRRASKNRLVHAVLLNSPGNTAISTEHGDFVPLSDAPTKISESPNLSKARAKARKPKEKNKTKGSKSEEEVKSGGEDSSQPASPARRVKDKLCHLRHKVVSGVAALTSPRPPCREGEAHGCRCDISSEGVLRVRTPGSVTRVLPPPTPTPTEATPQVEERCLKAEYEGPSRGQSFPVEDLPQPILEGVCSPLGEVPPLSPPEQVVTPFLQQSSSSLSCSVYKTLPDSYLTMEGHRSPGFPLRGLRDLQRLSASHGHLYSPESTALSRTKSLELYEKDSQEGETESSAPSSRGSVIHLPPTSSAQCWTKKILPQSPECNSQGANDTLYISSPCISSTTNVSTAVGNRISGAKSLGDVQDGGAGPDYENVVFHDSGRYVMLSKRLLDKWQLSYEACLPPDHALMQHQDALHGEGEIPTVKVTENIQVSTALPCDERESDNVALTQTPPSATSVSAISTTSTTATHRTSQPTLLSTSTHTSYILTSPSPASYSSPNQSLLDMTLKFPDVPPRLSIHPPAPPSSAVTSLSTFCSSATTAPLQADAGPSSPLLSPASTLHHLATQHVGGLVDKTHHSLPRDTKLTVPKRGSPRRKSREEYCSATNLLPATPAHVRRHSDVASTYFSRTGEWRRRHPGPPEPPAPAPHRLPHLPATRLHLVTPHHTTHTTPDLDYFPTPYSSFTDLRYFTSRNSPTVLLSPTTLRHTASYHTTPYHITSYHTTPHNSISFLHSTSQHIT</sequence>
<proteinExistence type="predicted"/>
<reference evidence="2 3" key="1">
    <citation type="submission" date="2019-05" db="EMBL/GenBank/DDBJ databases">
        <title>Another draft genome of Portunus trituberculatus and its Hox gene families provides insights of decapod evolution.</title>
        <authorList>
            <person name="Jeong J.-H."/>
            <person name="Song I."/>
            <person name="Kim S."/>
            <person name="Choi T."/>
            <person name="Kim D."/>
            <person name="Ryu S."/>
            <person name="Kim W."/>
        </authorList>
    </citation>
    <scope>NUCLEOTIDE SEQUENCE [LARGE SCALE GENOMIC DNA]</scope>
    <source>
        <tissue evidence="2">Muscle</tissue>
    </source>
</reference>
<feature type="region of interest" description="Disordered" evidence="1">
    <location>
        <begin position="126"/>
        <end position="145"/>
    </location>
</feature>
<name>A0A5B7GBM7_PORTR</name>
<dbReference type="AlphaFoldDB" id="A0A5B7GBM7"/>
<organism evidence="2 3">
    <name type="scientific">Portunus trituberculatus</name>
    <name type="common">Swimming crab</name>
    <name type="synonym">Neptunus trituberculatus</name>
    <dbReference type="NCBI Taxonomy" id="210409"/>
    <lineage>
        <taxon>Eukaryota</taxon>
        <taxon>Metazoa</taxon>
        <taxon>Ecdysozoa</taxon>
        <taxon>Arthropoda</taxon>
        <taxon>Crustacea</taxon>
        <taxon>Multicrustacea</taxon>
        <taxon>Malacostraca</taxon>
        <taxon>Eumalacostraca</taxon>
        <taxon>Eucarida</taxon>
        <taxon>Decapoda</taxon>
        <taxon>Pleocyemata</taxon>
        <taxon>Brachyura</taxon>
        <taxon>Eubrachyura</taxon>
        <taxon>Portunoidea</taxon>
        <taxon>Portunidae</taxon>
        <taxon>Portuninae</taxon>
        <taxon>Portunus</taxon>
    </lineage>
</organism>
<feature type="compositionally biased region" description="Basic and acidic residues" evidence="1">
    <location>
        <begin position="326"/>
        <end position="342"/>
    </location>
</feature>
<feature type="compositionally biased region" description="Basic residues" evidence="1">
    <location>
        <begin position="316"/>
        <end position="325"/>
    </location>
</feature>
<evidence type="ECO:0000313" key="2">
    <source>
        <dbReference type="EMBL" id="MPC54703.1"/>
    </source>
</evidence>
<feature type="compositionally biased region" description="Low complexity" evidence="1">
    <location>
        <begin position="250"/>
        <end position="268"/>
    </location>
</feature>
<dbReference type="EMBL" id="VSRR010012571">
    <property type="protein sequence ID" value="MPC54703.1"/>
    <property type="molecule type" value="Genomic_DNA"/>
</dbReference>
<feature type="compositionally biased region" description="Low complexity" evidence="1">
    <location>
        <begin position="14"/>
        <end position="24"/>
    </location>
</feature>
<feature type="compositionally biased region" description="Basic and acidic residues" evidence="1">
    <location>
        <begin position="835"/>
        <end position="845"/>
    </location>
</feature>
<feature type="region of interest" description="Disordered" evidence="1">
    <location>
        <begin position="225"/>
        <end position="269"/>
    </location>
</feature>
<feature type="region of interest" description="Disordered" evidence="1">
    <location>
        <begin position="835"/>
        <end position="862"/>
    </location>
</feature>
<evidence type="ECO:0000256" key="1">
    <source>
        <dbReference type="SAM" id="MobiDB-lite"/>
    </source>
</evidence>
<dbReference type="OrthoDB" id="5987010at2759"/>
<accession>A0A5B7GBM7</accession>
<feature type="compositionally biased region" description="Pro residues" evidence="1">
    <location>
        <begin position="187"/>
        <end position="200"/>
    </location>
</feature>
<feature type="region of interest" description="Disordered" evidence="1">
    <location>
        <begin position="151"/>
        <end position="210"/>
    </location>
</feature>
<gene>
    <name evidence="2" type="ORF">E2C01_048627</name>
</gene>
<keyword evidence="3" id="KW-1185">Reference proteome</keyword>
<feature type="region of interest" description="Disordered" evidence="1">
    <location>
        <begin position="1"/>
        <end position="29"/>
    </location>
</feature>
<feature type="region of interest" description="Disordered" evidence="1">
    <location>
        <begin position="542"/>
        <end position="563"/>
    </location>
</feature>
<feature type="region of interest" description="Disordered" evidence="1">
    <location>
        <begin position="301"/>
        <end position="355"/>
    </location>
</feature>